<keyword evidence="3" id="KW-1185">Reference proteome</keyword>
<feature type="region of interest" description="Disordered" evidence="1">
    <location>
        <begin position="27"/>
        <end position="68"/>
    </location>
</feature>
<proteinExistence type="predicted"/>
<dbReference type="EMBL" id="BMOQ01000015">
    <property type="protein sequence ID" value="GGN26997.1"/>
    <property type="molecule type" value="Genomic_DNA"/>
</dbReference>
<organism evidence="2 3">
    <name type="scientific">Halarchaeum nitratireducens</name>
    <dbReference type="NCBI Taxonomy" id="489913"/>
    <lineage>
        <taxon>Archaea</taxon>
        <taxon>Methanobacteriati</taxon>
        <taxon>Methanobacteriota</taxon>
        <taxon>Stenosarchaea group</taxon>
        <taxon>Halobacteria</taxon>
        <taxon>Halobacteriales</taxon>
        <taxon>Halobacteriaceae</taxon>
    </lineage>
</organism>
<dbReference type="OrthoDB" id="129238at2157"/>
<evidence type="ECO:0000313" key="2">
    <source>
        <dbReference type="EMBL" id="GGN26997.1"/>
    </source>
</evidence>
<accession>A0A830GG02</accession>
<sequence>MTRRTCERCSTTYDTERDAAMLGADTTRCPSCGQKPSPDEEAEGAQAATDGGTPNTASGGAENGVTVATDDGRLVVEIHIHVHND</sequence>
<dbReference type="AlphaFoldDB" id="A0A830GG02"/>
<protein>
    <submittedName>
        <fullName evidence="2">Uncharacterized protein</fullName>
    </submittedName>
</protein>
<gene>
    <name evidence="2" type="ORF">GCM10009021_31900</name>
</gene>
<reference evidence="2 3" key="1">
    <citation type="journal article" date="2019" name="Int. J. Syst. Evol. Microbiol.">
        <title>The Global Catalogue of Microorganisms (GCM) 10K type strain sequencing project: providing services to taxonomists for standard genome sequencing and annotation.</title>
        <authorList>
            <consortium name="The Broad Institute Genomics Platform"/>
            <consortium name="The Broad Institute Genome Sequencing Center for Infectious Disease"/>
            <person name="Wu L."/>
            <person name="Ma J."/>
        </authorList>
    </citation>
    <scope>NUCLEOTIDE SEQUENCE [LARGE SCALE GENOMIC DNA]</scope>
    <source>
        <strain evidence="2 3">JCM 16331</strain>
    </source>
</reference>
<dbReference type="RefSeq" id="WP_188880211.1">
    <property type="nucleotide sequence ID" value="NZ_BMOQ01000015.1"/>
</dbReference>
<dbReference type="Proteomes" id="UP000608850">
    <property type="component" value="Unassembled WGS sequence"/>
</dbReference>
<evidence type="ECO:0000256" key="1">
    <source>
        <dbReference type="SAM" id="MobiDB-lite"/>
    </source>
</evidence>
<comment type="caution">
    <text evidence="2">The sequence shown here is derived from an EMBL/GenBank/DDBJ whole genome shotgun (WGS) entry which is preliminary data.</text>
</comment>
<evidence type="ECO:0000313" key="3">
    <source>
        <dbReference type="Proteomes" id="UP000608850"/>
    </source>
</evidence>
<name>A0A830GG02_9EURY</name>